<gene>
    <name evidence="1" type="ORF">COT04_00975</name>
</gene>
<dbReference type="AlphaFoldDB" id="A0A2M6YQ82"/>
<sequence>MKKLKKYKCENCDRPINHQGKCLKCNSIVKHEREYFINHLLSKILNIEAIDHKKIQIEIKDILTKAGYYVEIEKKIKAKRSGKIDLFAERNNFSIGIEIDHSVMRWKSIDKLNTLKANLSIYILKSRNINIKRTKSRLNLIKTKTILIYLSNKHIRKINL</sequence>
<organism evidence="1 2">
    <name type="scientific">Candidatus Shapirobacteria bacterium CG07_land_8_20_14_0_80_39_12</name>
    <dbReference type="NCBI Taxonomy" id="1974480"/>
    <lineage>
        <taxon>Bacteria</taxon>
        <taxon>Candidatus Shapironibacteriota</taxon>
    </lineage>
</organism>
<dbReference type="Proteomes" id="UP000229559">
    <property type="component" value="Unassembled WGS sequence"/>
</dbReference>
<accession>A0A2M6YQ82</accession>
<evidence type="ECO:0000313" key="1">
    <source>
        <dbReference type="EMBL" id="PIU33271.1"/>
    </source>
</evidence>
<proteinExistence type="predicted"/>
<name>A0A2M6YQ82_9BACT</name>
<dbReference type="EMBL" id="PEXA01000031">
    <property type="protein sequence ID" value="PIU33271.1"/>
    <property type="molecule type" value="Genomic_DNA"/>
</dbReference>
<protein>
    <submittedName>
        <fullName evidence="1">Uncharacterized protein</fullName>
    </submittedName>
</protein>
<evidence type="ECO:0000313" key="2">
    <source>
        <dbReference type="Proteomes" id="UP000229559"/>
    </source>
</evidence>
<comment type="caution">
    <text evidence="1">The sequence shown here is derived from an EMBL/GenBank/DDBJ whole genome shotgun (WGS) entry which is preliminary data.</text>
</comment>
<reference evidence="2" key="1">
    <citation type="submission" date="2017-09" db="EMBL/GenBank/DDBJ databases">
        <title>Depth-based differentiation of microbial function through sediment-hosted aquifers and enrichment of novel symbionts in the deep terrestrial subsurface.</title>
        <authorList>
            <person name="Probst A.J."/>
            <person name="Ladd B."/>
            <person name="Jarett J.K."/>
            <person name="Geller-Mcgrath D.E."/>
            <person name="Sieber C.M.K."/>
            <person name="Emerson J.B."/>
            <person name="Anantharaman K."/>
            <person name="Thomas B.C."/>
            <person name="Malmstrom R."/>
            <person name="Stieglmeier M."/>
            <person name="Klingl A."/>
            <person name="Woyke T."/>
            <person name="Ryan C.M."/>
            <person name="Banfield J.F."/>
        </authorList>
    </citation>
    <scope>NUCLEOTIDE SEQUENCE [LARGE SCALE GENOMIC DNA]</scope>
</reference>